<reference evidence="6 7" key="1">
    <citation type="submission" date="2018-07" db="EMBL/GenBank/DDBJ databases">
        <title>Arthrobacter sp. nov., isolated from raw cow's milk with high bacterial count.</title>
        <authorList>
            <person name="Hahne J."/>
            <person name="Isele D."/>
            <person name="Lipski A."/>
        </authorList>
    </citation>
    <scope>NUCLEOTIDE SEQUENCE [LARGE SCALE GENOMIC DNA]</scope>
    <source>
        <strain evidence="6 7">JZ R-35</strain>
    </source>
</reference>
<dbReference type="GO" id="GO:0019265">
    <property type="term" value="P:glycine biosynthetic process, by transamination of glyoxylate"/>
    <property type="evidence" value="ECO:0007669"/>
    <property type="project" value="TreeGrafter"/>
</dbReference>
<dbReference type="InterPro" id="IPR015422">
    <property type="entry name" value="PyrdxlP-dep_Trfase_small"/>
</dbReference>
<keyword evidence="6" id="KW-0808">Transferase</keyword>
<dbReference type="Gene3D" id="3.90.1150.10">
    <property type="entry name" value="Aspartate Aminotransferase, domain 1"/>
    <property type="match status" value="1"/>
</dbReference>
<dbReference type="InterPro" id="IPR006272">
    <property type="entry name" value="Pser_aminoTfrase_mycobac"/>
</dbReference>
<dbReference type="GO" id="GO:0004648">
    <property type="term" value="F:O-phospho-L-serine:2-oxoglutarate aminotransferase activity"/>
    <property type="evidence" value="ECO:0007669"/>
    <property type="project" value="UniProtKB-EC"/>
</dbReference>
<dbReference type="InterPro" id="IPR000192">
    <property type="entry name" value="Aminotrans_V_dom"/>
</dbReference>
<evidence type="ECO:0000256" key="1">
    <source>
        <dbReference type="ARBA" id="ARBA00001933"/>
    </source>
</evidence>
<evidence type="ECO:0000259" key="5">
    <source>
        <dbReference type="Pfam" id="PF00266"/>
    </source>
</evidence>
<accession>A0A399JEB8</accession>
<dbReference type="Proteomes" id="UP000265419">
    <property type="component" value="Unassembled WGS sequence"/>
</dbReference>
<organism evidence="6 7">
    <name type="scientific">Galactobacter valiniphilus</name>
    <dbReference type="NCBI Taxonomy" id="2676122"/>
    <lineage>
        <taxon>Bacteria</taxon>
        <taxon>Bacillati</taxon>
        <taxon>Actinomycetota</taxon>
        <taxon>Actinomycetes</taxon>
        <taxon>Micrococcales</taxon>
        <taxon>Micrococcaceae</taxon>
        <taxon>Galactobacter</taxon>
    </lineage>
</organism>
<comment type="caution">
    <text evidence="6">The sequence shown here is derived from an EMBL/GenBank/DDBJ whole genome shotgun (WGS) entry which is preliminary data.</text>
</comment>
<comment type="cofactor">
    <cofactor evidence="1">
        <name>pyridoxal 5'-phosphate</name>
        <dbReference type="ChEBI" id="CHEBI:597326"/>
    </cofactor>
</comment>
<dbReference type="GO" id="GO:0006564">
    <property type="term" value="P:L-serine biosynthetic process"/>
    <property type="evidence" value="ECO:0007669"/>
    <property type="project" value="InterPro"/>
</dbReference>
<keyword evidence="6" id="KW-0032">Aminotransferase</keyword>
<evidence type="ECO:0000313" key="7">
    <source>
        <dbReference type="Proteomes" id="UP000265419"/>
    </source>
</evidence>
<evidence type="ECO:0000256" key="4">
    <source>
        <dbReference type="SAM" id="MobiDB-lite"/>
    </source>
</evidence>
<dbReference type="PANTHER" id="PTHR21152">
    <property type="entry name" value="AMINOTRANSFERASE CLASS V"/>
    <property type="match status" value="1"/>
</dbReference>
<dbReference type="GO" id="GO:0008615">
    <property type="term" value="P:pyridoxine biosynthetic process"/>
    <property type="evidence" value="ECO:0007669"/>
    <property type="project" value="UniProtKB-KW"/>
</dbReference>
<dbReference type="EC" id="2.6.1.52" evidence="6"/>
<dbReference type="GO" id="GO:0004760">
    <property type="term" value="F:L-serine-pyruvate transaminase activity"/>
    <property type="evidence" value="ECO:0007669"/>
    <property type="project" value="TreeGrafter"/>
</dbReference>
<dbReference type="InterPro" id="IPR015424">
    <property type="entry name" value="PyrdxlP-dep_Trfase"/>
</dbReference>
<dbReference type="EMBL" id="QQXK01000012">
    <property type="protein sequence ID" value="RII42432.1"/>
    <property type="molecule type" value="Genomic_DNA"/>
</dbReference>
<dbReference type="SUPFAM" id="SSF53383">
    <property type="entry name" value="PLP-dependent transferases"/>
    <property type="match status" value="1"/>
</dbReference>
<name>A0A399JEB8_9MICC</name>
<evidence type="ECO:0000256" key="3">
    <source>
        <dbReference type="ARBA" id="ARBA00023096"/>
    </source>
</evidence>
<evidence type="ECO:0000313" key="6">
    <source>
        <dbReference type="EMBL" id="RII42432.1"/>
    </source>
</evidence>
<gene>
    <name evidence="6" type="ORF">DWB68_07405</name>
</gene>
<dbReference type="InterPro" id="IPR015421">
    <property type="entry name" value="PyrdxlP-dep_Trfase_major"/>
</dbReference>
<dbReference type="NCBIfam" id="TIGR01366">
    <property type="entry name" value="serC_3"/>
    <property type="match status" value="1"/>
</dbReference>
<feature type="region of interest" description="Disordered" evidence="4">
    <location>
        <begin position="52"/>
        <end position="89"/>
    </location>
</feature>
<dbReference type="AlphaFoldDB" id="A0A399JEB8"/>
<keyword evidence="7" id="KW-1185">Reference proteome</keyword>
<dbReference type="Pfam" id="PF00266">
    <property type="entry name" value="Aminotran_5"/>
    <property type="match status" value="1"/>
</dbReference>
<evidence type="ECO:0000256" key="2">
    <source>
        <dbReference type="ARBA" id="ARBA00022898"/>
    </source>
</evidence>
<sequence>MRSDTRAAPSGWAWVRRPGHWPPSTLALPHLPWSGAGPRSHKVRRCGALAPRAPPWKGLHTASGARTSALHRSTPVPEQPTIPTDLLPKDGRFGAGPSKVRDEQVQAIVAAGASLLGTSHRQAPVKNLVKATQEGLAELFKAPEGYEVVMGVGGSTAFWDAAAFGLVQNKAQHLSFGEFGSKFAKATDKAPFLAASEIVSAEPGTRPAPHATEGVDVYAWPHNETSTGVFAPVQRVAGADDDALVLVDATSGAGGLPVDVSQSDVYYFGPQKNFASDGGLWIGLFSPAALERVERIASSDRWIPDFLNLKTAVDNSVKNQTYNTPSLTTLVTLENQVRWMNENGGLDWATARTADSSSRLYQWAEAHPLAKPFVSNPDERSQVICTIDFDESVDAEQIAKALRANGIVDTEPYRKLGRNQLRIATFVSIDPEDVTALTRCIDHVLGELA</sequence>
<dbReference type="Gene3D" id="3.40.640.10">
    <property type="entry name" value="Type I PLP-dependent aspartate aminotransferase-like (Major domain)"/>
    <property type="match status" value="1"/>
</dbReference>
<feature type="domain" description="Aminotransferase class V" evidence="5">
    <location>
        <begin position="213"/>
        <end position="407"/>
    </location>
</feature>
<keyword evidence="3" id="KW-0664">Pyridoxine biosynthesis</keyword>
<keyword evidence="2" id="KW-0663">Pyridoxal phosphate</keyword>
<dbReference type="PANTHER" id="PTHR21152:SF40">
    <property type="entry name" value="ALANINE--GLYOXYLATE AMINOTRANSFERASE"/>
    <property type="match status" value="1"/>
</dbReference>
<dbReference type="GO" id="GO:0008453">
    <property type="term" value="F:alanine-glyoxylate transaminase activity"/>
    <property type="evidence" value="ECO:0007669"/>
    <property type="project" value="TreeGrafter"/>
</dbReference>
<proteinExistence type="predicted"/>
<protein>
    <submittedName>
        <fullName evidence="6">Phosphoserine transaminase</fullName>
        <ecNumber evidence="6">2.6.1.52</ecNumber>
    </submittedName>
</protein>